<feature type="domain" description="HTH deoR-type" evidence="4">
    <location>
        <begin position="5"/>
        <end position="60"/>
    </location>
</feature>
<dbReference type="PRINTS" id="PR00037">
    <property type="entry name" value="HTHLACR"/>
</dbReference>
<proteinExistence type="predicted"/>
<sequence>MKKKVERRQEEITQLVLQKRQVTVEELAAQLHMTQETIRRDLTVLEEKGILYRTHGGAVIRENYMDVPMEYRIRERHDIKKDICNEVMRYIRNENSIFVDPSSTAIPLGKLLSYRKKVLIVTNCLEFAEAAQVSKNQIILLGGTYSHSGRRTEGHFAYDMLQKMMFDVAILGMDGCMGMEGPGTLTEDAIALNRYVMERARTKILIGTAEKFERRTTFQYARFAEFDQIILDSLPENFRNVMEPERVTEVYRREN</sequence>
<dbReference type="Proteomes" id="UP000649345">
    <property type="component" value="Unassembled WGS sequence"/>
</dbReference>
<dbReference type="PANTHER" id="PTHR30363:SF44">
    <property type="entry name" value="AGA OPERON TRANSCRIPTIONAL REPRESSOR-RELATED"/>
    <property type="match status" value="1"/>
</dbReference>
<dbReference type="GO" id="GO:0003677">
    <property type="term" value="F:DNA binding"/>
    <property type="evidence" value="ECO:0007669"/>
    <property type="project" value="UniProtKB-KW"/>
</dbReference>
<dbReference type="SUPFAM" id="SSF100950">
    <property type="entry name" value="NagB/RpiA/CoA transferase-like"/>
    <property type="match status" value="1"/>
</dbReference>
<evidence type="ECO:0000256" key="2">
    <source>
        <dbReference type="ARBA" id="ARBA00023125"/>
    </source>
</evidence>
<keyword evidence="3" id="KW-0804">Transcription</keyword>
<dbReference type="Gene3D" id="1.10.10.10">
    <property type="entry name" value="Winged helix-like DNA-binding domain superfamily/Winged helix DNA-binding domain"/>
    <property type="match status" value="1"/>
</dbReference>
<dbReference type="PANTHER" id="PTHR30363">
    <property type="entry name" value="HTH-TYPE TRANSCRIPTIONAL REGULATOR SRLR-RELATED"/>
    <property type="match status" value="1"/>
</dbReference>
<dbReference type="SMART" id="SM01134">
    <property type="entry name" value="DeoRC"/>
    <property type="match status" value="1"/>
</dbReference>
<dbReference type="InterPro" id="IPR036388">
    <property type="entry name" value="WH-like_DNA-bd_sf"/>
</dbReference>
<dbReference type="GO" id="GO:0003700">
    <property type="term" value="F:DNA-binding transcription factor activity"/>
    <property type="evidence" value="ECO:0007669"/>
    <property type="project" value="InterPro"/>
</dbReference>
<dbReference type="InterPro" id="IPR018356">
    <property type="entry name" value="Tscrpt_reg_HTH_DeoR_CS"/>
</dbReference>
<evidence type="ECO:0000259" key="4">
    <source>
        <dbReference type="PROSITE" id="PS51000"/>
    </source>
</evidence>
<evidence type="ECO:0000313" key="6">
    <source>
        <dbReference type="Proteomes" id="UP000649345"/>
    </source>
</evidence>
<dbReference type="InterPro" id="IPR050313">
    <property type="entry name" value="Carb_Metab_HTH_regulators"/>
</dbReference>
<dbReference type="AlphaFoldDB" id="A0A923LBG8"/>
<keyword evidence="6" id="KW-1185">Reference proteome</keyword>
<dbReference type="EMBL" id="JACOOR010000003">
    <property type="protein sequence ID" value="MBC5659217.1"/>
    <property type="molecule type" value="Genomic_DNA"/>
</dbReference>
<dbReference type="Pfam" id="PF08220">
    <property type="entry name" value="HTH_DeoR"/>
    <property type="match status" value="1"/>
</dbReference>
<comment type="caution">
    <text evidence="5">The sequence shown here is derived from an EMBL/GenBank/DDBJ whole genome shotgun (WGS) entry which is preliminary data.</text>
</comment>
<dbReference type="RefSeq" id="WP_186871628.1">
    <property type="nucleotide sequence ID" value="NZ_JACOOR010000003.1"/>
</dbReference>
<dbReference type="PROSITE" id="PS51000">
    <property type="entry name" value="HTH_DEOR_2"/>
    <property type="match status" value="1"/>
</dbReference>
<dbReference type="InterPro" id="IPR014036">
    <property type="entry name" value="DeoR-like_C"/>
</dbReference>
<accession>A0A923LBG8</accession>
<reference evidence="5" key="1">
    <citation type="submission" date="2020-08" db="EMBL/GenBank/DDBJ databases">
        <title>Genome public.</title>
        <authorList>
            <person name="Liu C."/>
            <person name="Sun Q."/>
        </authorList>
    </citation>
    <scope>NUCLEOTIDE SEQUENCE</scope>
    <source>
        <strain evidence="5">NSJ-68</strain>
    </source>
</reference>
<dbReference type="PROSITE" id="PS00894">
    <property type="entry name" value="HTH_DEOR_1"/>
    <property type="match status" value="1"/>
</dbReference>
<organism evidence="5 6">
    <name type="scientific">Anaerosacchariphilus hominis</name>
    <dbReference type="NCBI Taxonomy" id="2763017"/>
    <lineage>
        <taxon>Bacteria</taxon>
        <taxon>Bacillati</taxon>
        <taxon>Bacillota</taxon>
        <taxon>Clostridia</taxon>
        <taxon>Lachnospirales</taxon>
        <taxon>Lachnospiraceae</taxon>
        <taxon>Anaerosacchariphilus</taxon>
    </lineage>
</organism>
<keyword evidence="2" id="KW-0238">DNA-binding</keyword>
<evidence type="ECO:0000256" key="3">
    <source>
        <dbReference type="ARBA" id="ARBA00023163"/>
    </source>
</evidence>
<dbReference type="SMART" id="SM00420">
    <property type="entry name" value="HTH_DEOR"/>
    <property type="match status" value="1"/>
</dbReference>
<dbReference type="Pfam" id="PF00455">
    <property type="entry name" value="DeoRC"/>
    <property type="match status" value="1"/>
</dbReference>
<gene>
    <name evidence="5" type="ORF">H8S44_05460</name>
</gene>
<dbReference type="SUPFAM" id="SSF46785">
    <property type="entry name" value="Winged helix' DNA-binding domain"/>
    <property type="match status" value="1"/>
</dbReference>
<dbReference type="InterPro" id="IPR036390">
    <property type="entry name" value="WH_DNA-bd_sf"/>
</dbReference>
<dbReference type="InterPro" id="IPR037171">
    <property type="entry name" value="NagB/RpiA_transferase-like"/>
</dbReference>
<evidence type="ECO:0000313" key="5">
    <source>
        <dbReference type="EMBL" id="MBC5659217.1"/>
    </source>
</evidence>
<name>A0A923LBG8_9FIRM</name>
<dbReference type="InterPro" id="IPR001034">
    <property type="entry name" value="DeoR_HTH"/>
</dbReference>
<evidence type="ECO:0000256" key="1">
    <source>
        <dbReference type="ARBA" id="ARBA00023015"/>
    </source>
</evidence>
<protein>
    <submittedName>
        <fullName evidence="5">DeoR/GlpR transcriptional regulator</fullName>
    </submittedName>
</protein>
<keyword evidence="1" id="KW-0805">Transcription regulation</keyword>